<dbReference type="InterPro" id="IPR008271">
    <property type="entry name" value="Ser/Thr_kinase_AS"/>
</dbReference>
<evidence type="ECO:0000256" key="9">
    <source>
        <dbReference type="ARBA" id="ARBA00048329"/>
    </source>
</evidence>
<evidence type="ECO:0000256" key="10">
    <source>
        <dbReference type="PROSITE-ProRule" id="PRU10141"/>
    </source>
</evidence>
<dbReference type="PROSITE" id="PS00107">
    <property type="entry name" value="PROTEIN_KINASE_ATP"/>
    <property type="match status" value="1"/>
</dbReference>
<evidence type="ECO:0000313" key="15">
    <source>
        <dbReference type="Proteomes" id="UP000001514"/>
    </source>
</evidence>
<feature type="compositionally biased region" description="Low complexity" evidence="12">
    <location>
        <begin position="178"/>
        <end position="189"/>
    </location>
</feature>
<gene>
    <name evidence="14" type="ORF">SELMODRAFT_438664</name>
</gene>
<dbReference type="EMBL" id="GL377569">
    <property type="protein sequence ID" value="EFJ34261.1"/>
    <property type="molecule type" value="Genomic_DNA"/>
</dbReference>
<feature type="compositionally biased region" description="Basic and acidic residues" evidence="12">
    <location>
        <begin position="130"/>
        <end position="140"/>
    </location>
</feature>
<dbReference type="AlphaFoldDB" id="D8QYL9"/>
<dbReference type="InParanoid" id="D8QYL9"/>
<dbReference type="PANTHER" id="PTHR48016:SF29">
    <property type="entry name" value="MITOGEN-ACTIVATED PROTEIN KINASE KINASE KINASE 1-RELATED"/>
    <property type="match status" value="1"/>
</dbReference>
<keyword evidence="4" id="KW-0808">Transferase</keyword>
<dbReference type="InterPro" id="IPR050538">
    <property type="entry name" value="MAP_kinase_kinase_kinase"/>
</dbReference>
<feature type="region of interest" description="Disordered" evidence="12">
    <location>
        <begin position="67"/>
        <end position="163"/>
    </location>
</feature>
<keyword evidence="7 10" id="KW-0067">ATP-binding</keyword>
<dbReference type="Proteomes" id="UP000001514">
    <property type="component" value="Unassembled WGS sequence"/>
</dbReference>
<evidence type="ECO:0000256" key="2">
    <source>
        <dbReference type="ARBA" id="ARBA00012406"/>
    </source>
</evidence>
<dbReference type="InterPro" id="IPR000719">
    <property type="entry name" value="Prot_kinase_dom"/>
</dbReference>
<dbReference type="KEGG" id="smo:SELMODRAFT_438664"/>
<sequence>MEKDFSHSGSSGRRRLDRVNALGRNTSYNSTEPGDEKDLFRLDGDDDESVSNMLSRIGITRPDMLGIPASEWNNRMSRPSSGELQFSGHPEAENPSTKLVLPSRLGIRTRSFEPPPSRNTLEVDQPRSYSLEEKSREDTTRQLSPLSSSPDSASTSYDRDRGEAQAAVLDRDFTFLNDGSSDSRSHSSSGDGGEDKGRSMDSQASDDTHPTEAVEYEQSQQPTSLTTRLSWSSWKKLELLGSGSFGSVYRAVGSDGNYFAVKEVPLSNANDQSGLQLQQEVNLLGHLRHENIVQYLGTQKTNDKLYIFLELVTQGSIVSQYKHFEMFDEQIRKYTKQILSGLKYLHEKKVVHRDIKCANILVHAHGTVKLADFGMAKQASYFLCFRTFLNNFSASFLVGENRQHEILVGRGALPEIPDSIQGDARDFILECLQADPSKRPTASKLLDHPFVNSRPVVDTTGLVTESTEIVSAYDSWGVSAR</sequence>
<evidence type="ECO:0000256" key="11">
    <source>
        <dbReference type="RuleBase" id="RU000304"/>
    </source>
</evidence>
<evidence type="ECO:0000256" key="12">
    <source>
        <dbReference type="SAM" id="MobiDB-lite"/>
    </source>
</evidence>
<reference evidence="14 15" key="1">
    <citation type="journal article" date="2011" name="Science">
        <title>The Selaginella genome identifies genetic changes associated with the evolution of vascular plants.</title>
        <authorList>
            <person name="Banks J.A."/>
            <person name="Nishiyama T."/>
            <person name="Hasebe M."/>
            <person name="Bowman J.L."/>
            <person name="Gribskov M."/>
            <person name="dePamphilis C."/>
            <person name="Albert V.A."/>
            <person name="Aono N."/>
            <person name="Aoyama T."/>
            <person name="Ambrose B.A."/>
            <person name="Ashton N.W."/>
            <person name="Axtell M.J."/>
            <person name="Barker E."/>
            <person name="Barker M.S."/>
            <person name="Bennetzen J.L."/>
            <person name="Bonawitz N.D."/>
            <person name="Chapple C."/>
            <person name="Cheng C."/>
            <person name="Correa L.G."/>
            <person name="Dacre M."/>
            <person name="DeBarry J."/>
            <person name="Dreyer I."/>
            <person name="Elias M."/>
            <person name="Engstrom E.M."/>
            <person name="Estelle M."/>
            <person name="Feng L."/>
            <person name="Finet C."/>
            <person name="Floyd S.K."/>
            <person name="Frommer W.B."/>
            <person name="Fujita T."/>
            <person name="Gramzow L."/>
            <person name="Gutensohn M."/>
            <person name="Harholt J."/>
            <person name="Hattori M."/>
            <person name="Heyl A."/>
            <person name="Hirai T."/>
            <person name="Hiwatashi Y."/>
            <person name="Ishikawa M."/>
            <person name="Iwata M."/>
            <person name="Karol K.G."/>
            <person name="Koehler B."/>
            <person name="Kolukisaoglu U."/>
            <person name="Kubo M."/>
            <person name="Kurata T."/>
            <person name="Lalonde S."/>
            <person name="Li K."/>
            <person name="Li Y."/>
            <person name="Litt A."/>
            <person name="Lyons E."/>
            <person name="Manning G."/>
            <person name="Maruyama T."/>
            <person name="Michael T.P."/>
            <person name="Mikami K."/>
            <person name="Miyazaki S."/>
            <person name="Morinaga S."/>
            <person name="Murata T."/>
            <person name="Mueller-Roeber B."/>
            <person name="Nelson D.R."/>
            <person name="Obara M."/>
            <person name="Oguri Y."/>
            <person name="Olmstead R.G."/>
            <person name="Onodera N."/>
            <person name="Petersen B.L."/>
            <person name="Pils B."/>
            <person name="Prigge M."/>
            <person name="Rensing S.A."/>
            <person name="Riano-Pachon D.M."/>
            <person name="Roberts A.W."/>
            <person name="Sato Y."/>
            <person name="Scheller H.V."/>
            <person name="Schulz B."/>
            <person name="Schulz C."/>
            <person name="Shakirov E.V."/>
            <person name="Shibagaki N."/>
            <person name="Shinohara N."/>
            <person name="Shippen D.E."/>
            <person name="Soerensen I."/>
            <person name="Sotooka R."/>
            <person name="Sugimoto N."/>
            <person name="Sugita M."/>
            <person name="Sumikawa N."/>
            <person name="Tanurdzic M."/>
            <person name="Theissen G."/>
            <person name="Ulvskov P."/>
            <person name="Wakazuki S."/>
            <person name="Weng J.K."/>
            <person name="Willats W.W."/>
            <person name="Wipf D."/>
            <person name="Wolf P.G."/>
            <person name="Yang L."/>
            <person name="Zimmer A.D."/>
            <person name="Zhu Q."/>
            <person name="Mitros T."/>
            <person name="Hellsten U."/>
            <person name="Loque D."/>
            <person name="Otillar R."/>
            <person name="Salamov A."/>
            <person name="Schmutz J."/>
            <person name="Shapiro H."/>
            <person name="Lindquist E."/>
            <person name="Lucas S."/>
            <person name="Rokhsar D."/>
            <person name="Grigoriev I.V."/>
        </authorList>
    </citation>
    <scope>NUCLEOTIDE SEQUENCE [LARGE SCALE GENOMIC DNA]</scope>
</reference>
<dbReference type="Pfam" id="PF00069">
    <property type="entry name" value="Pkinase"/>
    <property type="match status" value="1"/>
</dbReference>
<protein>
    <recommendedName>
        <fullName evidence="2">mitogen-activated protein kinase kinase kinase</fullName>
        <ecNumber evidence="2">2.7.11.25</ecNumber>
    </recommendedName>
</protein>
<evidence type="ECO:0000256" key="7">
    <source>
        <dbReference type="ARBA" id="ARBA00022840"/>
    </source>
</evidence>
<dbReference type="PANTHER" id="PTHR48016">
    <property type="entry name" value="MAP KINASE KINASE KINASE SSK2-RELATED-RELATED"/>
    <property type="match status" value="1"/>
</dbReference>
<keyword evidence="3 11" id="KW-0723">Serine/threonine-protein kinase</keyword>
<keyword evidence="15" id="KW-1185">Reference proteome</keyword>
<dbReference type="GO" id="GO:0004709">
    <property type="term" value="F:MAP kinase kinase kinase activity"/>
    <property type="evidence" value="ECO:0000318"/>
    <property type="project" value="GO_Central"/>
</dbReference>
<dbReference type="GO" id="GO:0005524">
    <property type="term" value="F:ATP binding"/>
    <property type="evidence" value="ECO:0007669"/>
    <property type="project" value="UniProtKB-UniRule"/>
</dbReference>
<dbReference type="SUPFAM" id="SSF56112">
    <property type="entry name" value="Protein kinase-like (PK-like)"/>
    <property type="match status" value="1"/>
</dbReference>
<feature type="compositionally biased region" description="Low complexity" evidence="12">
    <location>
        <begin position="143"/>
        <end position="156"/>
    </location>
</feature>
<keyword evidence="5 10" id="KW-0547">Nucleotide-binding</keyword>
<dbReference type="GO" id="GO:0000165">
    <property type="term" value="P:MAPK cascade"/>
    <property type="evidence" value="ECO:0000318"/>
    <property type="project" value="GO_Central"/>
</dbReference>
<feature type="region of interest" description="Disordered" evidence="12">
    <location>
        <begin position="175"/>
        <end position="222"/>
    </location>
</feature>
<dbReference type="EC" id="2.7.11.25" evidence="2"/>
<organism evidence="15">
    <name type="scientific">Selaginella moellendorffii</name>
    <name type="common">Spikemoss</name>
    <dbReference type="NCBI Taxonomy" id="88036"/>
    <lineage>
        <taxon>Eukaryota</taxon>
        <taxon>Viridiplantae</taxon>
        <taxon>Streptophyta</taxon>
        <taxon>Embryophyta</taxon>
        <taxon>Tracheophyta</taxon>
        <taxon>Lycopodiopsida</taxon>
        <taxon>Selaginellales</taxon>
        <taxon>Selaginellaceae</taxon>
        <taxon>Selaginella</taxon>
    </lineage>
</organism>
<feature type="region of interest" description="Disordered" evidence="12">
    <location>
        <begin position="1"/>
        <end position="49"/>
    </location>
</feature>
<keyword evidence="6" id="KW-0418">Kinase</keyword>
<comment type="catalytic activity">
    <reaction evidence="9">
        <text>L-seryl-[protein] + ATP = O-phospho-L-seryl-[protein] + ADP + H(+)</text>
        <dbReference type="Rhea" id="RHEA:17989"/>
        <dbReference type="Rhea" id="RHEA-COMP:9863"/>
        <dbReference type="Rhea" id="RHEA-COMP:11604"/>
        <dbReference type="ChEBI" id="CHEBI:15378"/>
        <dbReference type="ChEBI" id="CHEBI:29999"/>
        <dbReference type="ChEBI" id="CHEBI:30616"/>
        <dbReference type="ChEBI" id="CHEBI:83421"/>
        <dbReference type="ChEBI" id="CHEBI:456216"/>
        <dbReference type="EC" id="2.7.11.25"/>
    </reaction>
</comment>
<dbReference type="GO" id="GO:0005737">
    <property type="term" value="C:cytoplasm"/>
    <property type="evidence" value="ECO:0000318"/>
    <property type="project" value="GO_Central"/>
</dbReference>
<comment type="similarity">
    <text evidence="1">Belongs to the protein kinase superfamily. STE Ser/Thr protein kinase family. MAP kinase kinase kinase subfamily.</text>
</comment>
<dbReference type="SMART" id="SM00220">
    <property type="entry name" value="S_TKc"/>
    <property type="match status" value="1"/>
</dbReference>
<dbReference type="PROSITE" id="PS50011">
    <property type="entry name" value="PROTEIN_KINASE_DOM"/>
    <property type="match status" value="1"/>
</dbReference>
<accession>D8QYL9</accession>
<dbReference type="InterPro" id="IPR017441">
    <property type="entry name" value="Protein_kinase_ATP_BS"/>
</dbReference>
<evidence type="ECO:0000259" key="13">
    <source>
        <dbReference type="PROSITE" id="PS50011"/>
    </source>
</evidence>
<comment type="catalytic activity">
    <reaction evidence="8">
        <text>L-threonyl-[protein] + ATP = O-phospho-L-threonyl-[protein] + ADP + H(+)</text>
        <dbReference type="Rhea" id="RHEA:46608"/>
        <dbReference type="Rhea" id="RHEA-COMP:11060"/>
        <dbReference type="Rhea" id="RHEA-COMP:11605"/>
        <dbReference type="ChEBI" id="CHEBI:15378"/>
        <dbReference type="ChEBI" id="CHEBI:30013"/>
        <dbReference type="ChEBI" id="CHEBI:30616"/>
        <dbReference type="ChEBI" id="CHEBI:61977"/>
        <dbReference type="ChEBI" id="CHEBI:456216"/>
        <dbReference type="EC" id="2.7.11.25"/>
    </reaction>
</comment>
<feature type="compositionally biased region" description="Polar residues" evidence="12">
    <location>
        <begin position="23"/>
        <end position="32"/>
    </location>
</feature>
<feature type="domain" description="Protein kinase" evidence="13">
    <location>
        <begin position="234"/>
        <end position="481"/>
    </location>
</feature>
<evidence type="ECO:0000313" key="14">
    <source>
        <dbReference type="EMBL" id="EFJ34261.1"/>
    </source>
</evidence>
<name>D8QYL9_SELML</name>
<dbReference type="eggNOG" id="KOG0198">
    <property type="taxonomic scope" value="Eukaryota"/>
</dbReference>
<dbReference type="STRING" id="88036.D8QYL9"/>
<feature type="binding site" evidence="10">
    <location>
        <position position="262"/>
    </location>
    <ligand>
        <name>ATP</name>
        <dbReference type="ChEBI" id="CHEBI:30616"/>
    </ligand>
</feature>
<feature type="compositionally biased region" description="Basic and acidic residues" evidence="12">
    <location>
        <begin position="34"/>
        <end position="43"/>
    </location>
</feature>
<evidence type="ECO:0000256" key="6">
    <source>
        <dbReference type="ARBA" id="ARBA00022777"/>
    </source>
</evidence>
<dbReference type="HOGENOM" id="CLU_000288_2_6_1"/>
<evidence type="ECO:0000256" key="5">
    <source>
        <dbReference type="ARBA" id="ARBA00022741"/>
    </source>
</evidence>
<dbReference type="Gramene" id="EFJ34261">
    <property type="protein sequence ID" value="EFJ34261"/>
    <property type="gene ID" value="SELMODRAFT_438664"/>
</dbReference>
<evidence type="ECO:0000256" key="8">
    <source>
        <dbReference type="ARBA" id="ARBA00047559"/>
    </source>
</evidence>
<dbReference type="Gene3D" id="1.10.510.10">
    <property type="entry name" value="Transferase(Phosphotransferase) domain 1"/>
    <property type="match status" value="2"/>
</dbReference>
<dbReference type="InterPro" id="IPR011009">
    <property type="entry name" value="Kinase-like_dom_sf"/>
</dbReference>
<dbReference type="FunCoup" id="D8QYL9">
    <property type="interactions" value="1633"/>
</dbReference>
<dbReference type="PROSITE" id="PS00108">
    <property type="entry name" value="PROTEIN_KINASE_ST"/>
    <property type="match status" value="1"/>
</dbReference>
<proteinExistence type="inferred from homology"/>
<evidence type="ECO:0000256" key="1">
    <source>
        <dbReference type="ARBA" id="ARBA00006529"/>
    </source>
</evidence>
<feature type="compositionally biased region" description="Polar residues" evidence="12">
    <location>
        <begin position="71"/>
        <end position="84"/>
    </location>
</feature>
<evidence type="ECO:0000256" key="4">
    <source>
        <dbReference type="ARBA" id="ARBA00022679"/>
    </source>
</evidence>
<evidence type="ECO:0000256" key="3">
    <source>
        <dbReference type="ARBA" id="ARBA00022527"/>
    </source>
</evidence>